<feature type="transmembrane region" description="Helical" evidence="2">
    <location>
        <begin position="28"/>
        <end position="50"/>
    </location>
</feature>
<feature type="transmembrane region" description="Helical" evidence="2">
    <location>
        <begin position="108"/>
        <end position="127"/>
    </location>
</feature>
<dbReference type="OrthoDB" id="2691442at2"/>
<name>A0A4V3WEE1_9BACL</name>
<evidence type="ECO:0000256" key="1">
    <source>
        <dbReference type="SAM" id="MobiDB-lite"/>
    </source>
</evidence>
<evidence type="ECO:0000313" key="3">
    <source>
        <dbReference type="EMBL" id="THF75922.1"/>
    </source>
</evidence>
<keyword evidence="2" id="KW-0472">Membrane</keyword>
<gene>
    <name evidence="3" type="ORF">E6C55_20690</name>
</gene>
<protein>
    <recommendedName>
        <fullName evidence="5">Membrane protein YqhR</fullName>
    </recommendedName>
</protein>
<organism evidence="3 4">
    <name type="scientific">Cohnella fermenti</name>
    <dbReference type="NCBI Taxonomy" id="2565925"/>
    <lineage>
        <taxon>Bacteria</taxon>
        <taxon>Bacillati</taxon>
        <taxon>Bacillota</taxon>
        <taxon>Bacilli</taxon>
        <taxon>Bacillales</taxon>
        <taxon>Paenibacillaceae</taxon>
        <taxon>Cohnella</taxon>
    </lineage>
</organism>
<feature type="compositionally biased region" description="Basic and acidic residues" evidence="1">
    <location>
        <begin position="1"/>
        <end position="17"/>
    </location>
</feature>
<dbReference type="AlphaFoldDB" id="A0A4V3WEE1"/>
<evidence type="ECO:0000256" key="2">
    <source>
        <dbReference type="SAM" id="Phobius"/>
    </source>
</evidence>
<evidence type="ECO:0000313" key="4">
    <source>
        <dbReference type="Proteomes" id="UP000310636"/>
    </source>
</evidence>
<keyword evidence="2" id="KW-1133">Transmembrane helix</keyword>
<dbReference type="EMBL" id="SSOB01000028">
    <property type="protein sequence ID" value="THF75922.1"/>
    <property type="molecule type" value="Genomic_DNA"/>
</dbReference>
<keyword evidence="4" id="KW-1185">Reference proteome</keyword>
<proteinExistence type="predicted"/>
<accession>A0A4V3WEE1</accession>
<keyword evidence="2" id="KW-0812">Transmembrane</keyword>
<feature type="transmembrane region" description="Helical" evidence="2">
    <location>
        <begin position="76"/>
        <end position="101"/>
    </location>
</feature>
<comment type="caution">
    <text evidence="3">The sequence shown here is derived from an EMBL/GenBank/DDBJ whole genome shotgun (WGS) entry which is preliminary data.</text>
</comment>
<feature type="region of interest" description="Disordered" evidence="1">
    <location>
        <begin position="172"/>
        <end position="193"/>
    </location>
</feature>
<evidence type="ECO:0008006" key="5">
    <source>
        <dbReference type="Google" id="ProtNLM"/>
    </source>
</evidence>
<sequence length="193" mass="21583">MSDKDEHKRSHEQERMGNRRKKTTARRAAMYALQIGFFAGLIWGLLRWLLVSLKLTNVPQAFLADPWVRRDALNSVFWHCMGLAMFIVMSIVAAFVYWLLLGALRGPWPGIVFGAAWWALLFAAIGPPAGLTESLRVIGWNSIFSELGLYLIWGLFIGYSIAFEFHDEGAREPNPKASGGRGRMAGGDDAVLQ</sequence>
<reference evidence="3 4" key="1">
    <citation type="submission" date="2019-04" db="EMBL/GenBank/DDBJ databases">
        <title>Cohnella sp. nov. isolated from preserved vegetables.</title>
        <authorList>
            <person name="Lin S.-Y."/>
            <person name="Hung M.-H."/>
            <person name="Young C.-C."/>
        </authorList>
    </citation>
    <scope>NUCLEOTIDE SEQUENCE [LARGE SCALE GENOMIC DNA]</scope>
    <source>
        <strain evidence="3 4">CC-MHH1044</strain>
    </source>
</reference>
<feature type="region of interest" description="Disordered" evidence="1">
    <location>
        <begin position="1"/>
        <end position="22"/>
    </location>
</feature>
<dbReference type="Proteomes" id="UP000310636">
    <property type="component" value="Unassembled WGS sequence"/>
</dbReference>
<dbReference type="Pfam" id="PF11085">
    <property type="entry name" value="YqhR"/>
    <property type="match status" value="1"/>
</dbReference>
<feature type="transmembrane region" description="Helical" evidence="2">
    <location>
        <begin position="147"/>
        <end position="166"/>
    </location>
</feature>
<dbReference type="InterPro" id="IPR024563">
    <property type="entry name" value="YqhR"/>
</dbReference>
<dbReference type="RefSeq" id="WP_136371726.1">
    <property type="nucleotide sequence ID" value="NZ_SSOB01000028.1"/>
</dbReference>